<proteinExistence type="predicted"/>
<gene>
    <name evidence="1" type="ORF">C4S77_03440</name>
</gene>
<sequence length="81" mass="9315">MGILNLVKSGLLFYLTMHGDSNFIGNPLLQNNFYSLQGNIPIKKETYQLTYINKNSTLAENSLGIIKTRTFNKCNFYLKNY</sequence>
<dbReference type="EMBL" id="PSZM01000024">
    <property type="protein sequence ID" value="PQL94229.1"/>
    <property type="molecule type" value="Genomic_DNA"/>
</dbReference>
<evidence type="ECO:0000313" key="1">
    <source>
        <dbReference type="EMBL" id="PQL94229.1"/>
    </source>
</evidence>
<reference evidence="1 2" key="1">
    <citation type="submission" date="2018-02" db="EMBL/GenBank/DDBJ databases">
        <title>Genome sequences of Apibacter spp., gut symbionts of Asian honey bees.</title>
        <authorList>
            <person name="Kwong W.K."/>
            <person name="Steele M.I."/>
            <person name="Moran N.A."/>
        </authorList>
    </citation>
    <scope>NUCLEOTIDE SEQUENCE [LARGE SCALE GENOMIC DNA]</scope>
    <source>
        <strain evidence="2">wkB301</strain>
    </source>
</reference>
<accession>A0A2S8AF03</accession>
<protein>
    <submittedName>
        <fullName evidence="1">Uncharacterized protein</fullName>
    </submittedName>
</protein>
<keyword evidence="2" id="KW-1185">Reference proteome</keyword>
<evidence type="ECO:0000313" key="2">
    <source>
        <dbReference type="Proteomes" id="UP000238042"/>
    </source>
</evidence>
<name>A0A2S8AF03_9FLAO</name>
<dbReference type="AlphaFoldDB" id="A0A2S8AF03"/>
<dbReference type="Proteomes" id="UP000238042">
    <property type="component" value="Unassembled WGS sequence"/>
</dbReference>
<organism evidence="1 2">
    <name type="scientific">Apibacter adventoris</name>
    <dbReference type="NCBI Taxonomy" id="1679466"/>
    <lineage>
        <taxon>Bacteria</taxon>
        <taxon>Pseudomonadati</taxon>
        <taxon>Bacteroidota</taxon>
        <taxon>Flavobacteriia</taxon>
        <taxon>Flavobacteriales</taxon>
        <taxon>Weeksellaceae</taxon>
        <taxon>Apibacter</taxon>
    </lineage>
</organism>
<comment type="caution">
    <text evidence="1">The sequence shown here is derived from an EMBL/GenBank/DDBJ whole genome shotgun (WGS) entry which is preliminary data.</text>
</comment>